<evidence type="ECO:0000259" key="8">
    <source>
        <dbReference type="PROSITE" id="PS51007"/>
    </source>
</evidence>
<dbReference type="InterPro" id="IPR050597">
    <property type="entry name" value="Cytochrome_c_Oxidase_Subunit"/>
</dbReference>
<sequence length="203" mass="21488">MRKSFVAILALVGLSIGVCVQAAGDAAVGQARAATCLACHGPGGNSLNPMWPKLSGQHPAYMKTQIDAFKAGVRKDPIMAPMAMTLDDKSIADLGAYFASVKRTAGIADPKKAAQGRKIYMQGNPAKGLIACSTCHGIDGYGNPSAGFPNIASQQAMYMVKTLKEYRTKTRTTDPGRIMQDAASRMTDTEIDLVTQFVTGMKP</sequence>
<dbReference type="SUPFAM" id="SSF46626">
    <property type="entry name" value="Cytochrome c"/>
    <property type="match status" value="2"/>
</dbReference>
<evidence type="ECO:0000256" key="2">
    <source>
        <dbReference type="ARBA" id="ARBA00022448"/>
    </source>
</evidence>
<evidence type="ECO:0000313" key="9">
    <source>
        <dbReference type="EMBL" id="VAX06082.1"/>
    </source>
</evidence>
<gene>
    <name evidence="9" type="ORF">MNBD_GAMMA26-906</name>
</gene>
<keyword evidence="4" id="KW-0479">Metal-binding</keyword>
<name>A0A3B1AQR7_9ZZZZ</name>
<evidence type="ECO:0000256" key="7">
    <source>
        <dbReference type="ARBA" id="ARBA00023004"/>
    </source>
</evidence>
<organism evidence="9">
    <name type="scientific">hydrothermal vent metagenome</name>
    <dbReference type="NCBI Taxonomy" id="652676"/>
    <lineage>
        <taxon>unclassified sequences</taxon>
        <taxon>metagenomes</taxon>
        <taxon>ecological metagenomes</taxon>
    </lineage>
</organism>
<keyword evidence="2" id="KW-0813">Transport</keyword>
<feature type="domain" description="Cytochrome c" evidence="8">
    <location>
        <begin position="111"/>
        <end position="202"/>
    </location>
</feature>
<accession>A0A3B1AQR7</accession>
<evidence type="ECO:0000256" key="4">
    <source>
        <dbReference type="ARBA" id="ARBA00022723"/>
    </source>
</evidence>
<dbReference type="GO" id="GO:0005506">
    <property type="term" value="F:iron ion binding"/>
    <property type="evidence" value="ECO:0007669"/>
    <property type="project" value="InterPro"/>
</dbReference>
<evidence type="ECO:0000256" key="3">
    <source>
        <dbReference type="ARBA" id="ARBA00022617"/>
    </source>
</evidence>
<dbReference type="InterPro" id="IPR036909">
    <property type="entry name" value="Cyt_c-like_dom_sf"/>
</dbReference>
<feature type="domain" description="Cytochrome c" evidence="8">
    <location>
        <begin position="24"/>
        <end position="102"/>
    </location>
</feature>
<dbReference type="PANTHER" id="PTHR33751">
    <property type="entry name" value="CBB3-TYPE CYTOCHROME C OXIDASE SUBUNIT FIXP"/>
    <property type="match status" value="1"/>
</dbReference>
<dbReference type="AlphaFoldDB" id="A0A3B1AQR7"/>
<dbReference type="GO" id="GO:0020037">
    <property type="term" value="F:heme binding"/>
    <property type="evidence" value="ECO:0007669"/>
    <property type="project" value="InterPro"/>
</dbReference>
<dbReference type="InterPro" id="IPR009056">
    <property type="entry name" value="Cyt_c-like_dom"/>
</dbReference>
<dbReference type="PANTHER" id="PTHR33751:SF9">
    <property type="entry name" value="CYTOCHROME C4"/>
    <property type="match status" value="1"/>
</dbReference>
<dbReference type="PIRSF" id="PIRSF000005">
    <property type="entry name" value="Cytochrome_c4"/>
    <property type="match status" value="1"/>
</dbReference>
<keyword evidence="5" id="KW-0574">Periplasm</keyword>
<dbReference type="InterPro" id="IPR024167">
    <property type="entry name" value="Cytochrome_c4-like"/>
</dbReference>
<proteinExistence type="predicted"/>
<comment type="subcellular location">
    <subcellularLocation>
        <location evidence="1">Periplasm</location>
    </subcellularLocation>
</comment>
<dbReference type="EMBL" id="UOFX01000011">
    <property type="protein sequence ID" value="VAX06082.1"/>
    <property type="molecule type" value="Genomic_DNA"/>
</dbReference>
<evidence type="ECO:0000256" key="5">
    <source>
        <dbReference type="ARBA" id="ARBA00022764"/>
    </source>
</evidence>
<keyword evidence="3" id="KW-0349">Heme</keyword>
<dbReference type="PROSITE" id="PS51007">
    <property type="entry name" value="CYTC"/>
    <property type="match status" value="2"/>
</dbReference>
<evidence type="ECO:0000256" key="1">
    <source>
        <dbReference type="ARBA" id="ARBA00004418"/>
    </source>
</evidence>
<dbReference type="GO" id="GO:0009055">
    <property type="term" value="F:electron transfer activity"/>
    <property type="evidence" value="ECO:0007669"/>
    <property type="project" value="InterPro"/>
</dbReference>
<reference evidence="9" key="1">
    <citation type="submission" date="2018-06" db="EMBL/GenBank/DDBJ databases">
        <authorList>
            <person name="Zhirakovskaya E."/>
        </authorList>
    </citation>
    <scope>NUCLEOTIDE SEQUENCE</scope>
</reference>
<dbReference type="Pfam" id="PF00034">
    <property type="entry name" value="Cytochrom_C"/>
    <property type="match status" value="2"/>
</dbReference>
<dbReference type="GO" id="GO:0042597">
    <property type="term" value="C:periplasmic space"/>
    <property type="evidence" value="ECO:0007669"/>
    <property type="project" value="UniProtKB-SubCell"/>
</dbReference>
<dbReference type="Gene3D" id="1.10.760.10">
    <property type="entry name" value="Cytochrome c-like domain"/>
    <property type="match status" value="2"/>
</dbReference>
<keyword evidence="6" id="KW-0249">Electron transport</keyword>
<keyword evidence="7" id="KW-0408">Iron</keyword>
<protein>
    <submittedName>
        <fullName evidence="9">Cytochrome c4</fullName>
    </submittedName>
</protein>
<evidence type="ECO:0000256" key="6">
    <source>
        <dbReference type="ARBA" id="ARBA00022982"/>
    </source>
</evidence>